<dbReference type="GeneID" id="119723331"/>
<feature type="transmembrane region" description="Helical" evidence="5">
    <location>
        <begin position="371"/>
        <end position="391"/>
    </location>
</feature>
<evidence type="ECO:0000259" key="6">
    <source>
        <dbReference type="PROSITE" id="PS50850"/>
    </source>
</evidence>
<keyword evidence="8" id="KW-1185">Reference proteome</keyword>
<accession>A0A913ZFS4</accession>
<dbReference type="OMA" id="CAKFCIT"/>
<evidence type="ECO:0000313" key="7">
    <source>
        <dbReference type="EnsemblMetazoa" id="XP_038049830.1"/>
    </source>
</evidence>
<dbReference type="CDD" id="cd17317">
    <property type="entry name" value="MFS_SLC22"/>
    <property type="match status" value="1"/>
</dbReference>
<evidence type="ECO:0000256" key="5">
    <source>
        <dbReference type="SAM" id="Phobius"/>
    </source>
</evidence>
<feature type="transmembrane region" description="Helical" evidence="5">
    <location>
        <begin position="482"/>
        <end position="506"/>
    </location>
</feature>
<sequence>MRFDEVLTCVGELGLYQIRVALFITIMSAPVVWYPSAEIFSNPMVNHWCSVPEIRDQCGDWGLDEAQCDQKIIDVAIPPSGTGNDNCRRYSWTDVEVTINTTREELNQTITDCNAGWDFDHLVYKSTIKEQFSVVCDQALLNDLPLTIFGAVGIIGVIIFGAFGDKFGRRPGFILALVIQTLTGLATTFAPSFAVYFVFRTIQGFVNTSVFYCGFPLLMEMIGTSKRNITRLILMCISGVGAMCLAGFSYFIRWWRGMSIVISMTAIVFNFLIPFIPESPAWQLTVGKIDQAEKTIRKMARVNKAKLPEKLFTDEDIAELKGIEQASMIDLLKSPILRYRQLIICWMSFCIALASYGMTLNSGNIGTDDHLSFVLLIVVEIPGFVLVYLLLDRIGRKWTMMASFVISGAGCFVTAFVEQGSVAQTAVAMVGKFGIAGALSVSDLYVAELLPTQVRNVGMGLNGMGFGLGVTLAPYITRIQDFWPPATMLIFGILTILAAIPVFLLLPETMGRDLPATIEEGENFTKRRGKGSEKDLPTSGVDMAVDVQVNMKGFKQSGIDNVEVEYQEEENVHL</sequence>
<dbReference type="InterPro" id="IPR036259">
    <property type="entry name" value="MFS_trans_sf"/>
</dbReference>
<dbReference type="GO" id="GO:0016020">
    <property type="term" value="C:membrane"/>
    <property type="evidence" value="ECO:0007669"/>
    <property type="project" value="UniProtKB-SubCell"/>
</dbReference>
<keyword evidence="2 5" id="KW-0812">Transmembrane</keyword>
<feature type="transmembrane region" description="Helical" evidence="5">
    <location>
        <begin position="232"/>
        <end position="252"/>
    </location>
</feature>
<reference evidence="7" key="1">
    <citation type="submission" date="2022-11" db="UniProtKB">
        <authorList>
            <consortium name="EnsemblMetazoa"/>
        </authorList>
    </citation>
    <scope>IDENTIFICATION</scope>
</reference>
<dbReference type="Gene3D" id="1.20.1250.20">
    <property type="entry name" value="MFS general substrate transporter like domains"/>
    <property type="match status" value="1"/>
</dbReference>
<feature type="transmembrane region" description="Helical" evidence="5">
    <location>
        <begin position="398"/>
        <end position="417"/>
    </location>
</feature>
<evidence type="ECO:0000313" key="8">
    <source>
        <dbReference type="Proteomes" id="UP000887568"/>
    </source>
</evidence>
<feature type="transmembrane region" description="Helical" evidence="5">
    <location>
        <begin position="423"/>
        <end position="445"/>
    </location>
</feature>
<dbReference type="OrthoDB" id="3936150at2759"/>
<dbReference type="AlphaFoldDB" id="A0A913ZFS4"/>
<feature type="transmembrane region" description="Helical" evidence="5">
    <location>
        <begin position="342"/>
        <end position="359"/>
    </location>
</feature>
<keyword evidence="4 5" id="KW-0472">Membrane</keyword>
<dbReference type="InterPro" id="IPR020846">
    <property type="entry name" value="MFS_dom"/>
</dbReference>
<dbReference type="SUPFAM" id="SSF103473">
    <property type="entry name" value="MFS general substrate transporter"/>
    <property type="match status" value="1"/>
</dbReference>
<proteinExistence type="predicted"/>
<dbReference type="GO" id="GO:0022857">
    <property type="term" value="F:transmembrane transporter activity"/>
    <property type="evidence" value="ECO:0007669"/>
    <property type="project" value="InterPro"/>
</dbReference>
<feature type="domain" description="Major facilitator superfamily (MFS) profile" evidence="6">
    <location>
        <begin position="93"/>
        <end position="510"/>
    </location>
</feature>
<feature type="transmembrane region" description="Helical" evidence="5">
    <location>
        <begin position="144"/>
        <end position="163"/>
    </location>
</feature>
<organism evidence="7 8">
    <name type="scientific">Patiria miniata</name>
    <name type="common">Bat star</name>
    <name type="synonym">Asterina miniata</name>
    <dbReference type="NCBI Taxonomy" id="46514"/>
    <lineage>
        <taxon>Eukaryota</taxon>
        <taxon>Metazoa</taxon>
        <taxon>Echinodermata</taxon>
        <taxon>Eleutherozoa</taxon>
        <taxon>Asterozoa</taxon>
        <taxon>Asteroidea</taxon>
        <taxon>Valvatacea</taxon>
        <taxon>Valvatida</taxon>
        <taxon>Asterinidae</taxon>
        <taxon>Patiria</taxon>
    </lineage>
</organism>
<keyword evidence="3 5" id="KW-1133">Transmembrane helix</keyword>
<evidence type="ECO:0000256" key="1">
    <source>
        <dbReference type="ARBA" id="ARBA00004141"/>
    </source>
</evidence>
<evidence type="ECO:0000256" key="3">
    <source>
        <dbReference type="ARBA" id="ARBA00022989"/>
    </source>
</evidence>
<dbReference type="PANTHER" id="PTHR24064">
    <property type="entry name" value="SOLUTE CARRIER FAMILY 22 MEMBER"/>
    <property type="match status" value="1"/>
</dbReference>
<feature type="transmembrane region" description="Helical" evidence="5">
    <location>
        <begin position="258"/>
        <end position="276"/>
    </location>
</feature>
<evidence type="ECO:0000256" key="2">
    <source>
        <dbReference type="ARBA" id="ARBA00022692"/>
    </source>
</evidence>
<dbReference type="InterPro" id="IPR005828">
    <property type="entry name" value="MFS_sugar_transport-like"/>
</dbReference>
<feature type="transmembrane region" description="Helical" evidence="5">
    <location>
        <begin position="175"/>
        <end position="199"/>
    </location>
</feature>
<comment type="subcellular location">
    <subcellularLocation>
        <location evidence="1">Membrane</location>
        <topology evidence="1">Multi-pass membrane protein</topology>
    </subcellularLocation>
</comment>
<dbReference type="Pfam" id="PF00083">
    <property type="entry name" value="Sugar_tr"/>
    <property type="match status" value="1"/>
</dbReference>
<dbReference type="RefSeq" id="XP_038049830.1">
    <property type="nucleotide sequence ID" value="XM_038193902.1"/>
</dbReference>
<dbReference type="Proteomes" id="UP000887568">
    <property type="component" value="Unplaced"/>
</dbReference>
<evidence type="ECO:0000256" key="4">
    <source>
        <dbReference type="ARBA" id="ARBA00023136"/>
    </source>
</evidence>
<protein>
    <recommendedName>
        <fullName evidence="6">Major facilitator superfamily (MFS) profile domain-containing protein</fullName>
    </recommendedName>
</protein>
<feature type="transmembrane region" description="Helical" evidence="5">
    <location>
        <begin position="457"/>
        <end position="476"/>
    </location>
</feature>
<name>A0A913ZFS4_PATMI</name>
<dbReference type="EnsemblMetazoa" id="XM_038193902.1">
    <property type="protein sequence ID" value="XP_038049830.1"/>
    <property type="gene ID" value="LOC119723331"/>
</dbReference>
<dbReference type="PROSITE" id="PS50850">
    <property type="entry name" value="MFS"/>
    <property type="match status" value="1"/>
</dbReference>